<dbReference type="EMBL" id="CP113361">
    <property type="protein sequence ID" value="WAI01360.1"/>
    <property type="molecule type" value="Genomic_DNA"/>
</dbReference>
<evidence type="ECO:0000313" key="1">
    <source>
        <dbReference type="EMBL" id="WAI01360.1"/>
    </source>
</evidence>
<dbReference type="Proteomes" id="UP001163096">
    <property type="component" value="Chromosome"/>
</dbReference>
<protein>
    <recommendedName>
        <fullName evidence="3">CRISP-associated protein Cas1</fullName>
    </recommendedName>
</protein>
<sequence>MLSYVMLLKTRDLAQYLTGKKKKTLDFKSPEFRLNRQDSDEMRTKILALSYKDWKDMGFSKGTLHYLKQNAKSGKPFTMNVHVRERIQKYNI</sequence>
<reference evidence="1" key="1">
    <citation type="submission" date="2022-11" db="EMBL/GenBank/DDBJ databases">
        <title>Complete genome sequence of Methanogenium organophilum DSM 3596.</title>
        <authorList>
            <person name="Chen S.-C."/>
            <person name="Lai S.-J."/>
            <person name="You Y.-T."/>
        </authorList>
    </citation>
    <scope>NUCLEOTIDE SEQUENCE</scope>
    <source>
        <strain evidence="1">DSM 3596</strain>
    </source>
</reference>
<accession>A0A9X9T852</accession>
<organism evidence="1 2">
    <name type="scientific">Methanogenium organophilum</name>
    <dbReference type="NCBI Taxonomy" id="2199"/>
    <lineage>
        <taxon>Archaea</taxon>
        <taxon>Methanobacteriati</taxon>
        <taxon>Methanobacteriota</taxon>
        <taxon>Stenosarchaea group</taxon>
        <taxon>Methanomicrobia</taxon>
        <taxon>Methanomicrobiales</taxon>
        <taxon>Methanomicrobiaceae</taxon>
        <taxon>Methanogenium</taxon>
    </lineage>
</organism>
<gene>
    <name evidence="1" type="ORF">OU421_00350</name>
</gene>
<evidence type="ECO:0000313" key="2">
    <source>
        <dbReference type="Proteomes" id="UP001163096"/>
    </source>
</evidence>
<dbReference type="GeneID" id="76833506"/>
<evidence type="ECO:0008006" key="3">
    <source>
        <dbReference type="Google" id="ProtNLM"/>
    </source>
</evidence>
<name>A0A9X9T852_METOG</name>
<keyword evidence="2" id="KW-1185">Reference proteome</keyword>
<dbReference type="AlphaFoldDB" id="A0A9X9T852"/>
<proteinExistence type="predicted"/>
<dbReference type="KEGG" id="mou:OU421_00350"/>
<dbReference type="RefSeq" id="WP_268186586.1">
    <property type="nucleotide sequence ID" value="NZ_CP113361.1"/>
</dbReference>